<dbReference type="InterPro" id="IPR004843">
    <property type="entry name" value="Calcineurin-like_PHP"/>
</dbReference>
<dbReference type="Pfam" id="PF00149">
    <property type="entry name" value="Metallophos"/>
    <property type="match status" value="1"/>
</dbReference>
<dbReference type="GO" id="GO:0003972">
    <property type="term" value="F:RNA ligase (ATP) activity"/>
    <property type="evidence" value="ECO:0007669"/>
    <property type="project" value="TreeGrafter"/>
</dbReference>
<evidence type="ECO:0000259" key="1">
    <source>
        <dbReference type="SMART" id="SM00156"/>
    </source>
</evidence>
<reference evidence="2" key="2">
    <citation type="submission" date="2021-04" db="EMBL/GenBank/DDBJ databases">
        <authorList>
            <person name="Gilroy R."/>
        </authorList>
    </citation>
    <scope>NUCLEOTIDE SEQUENCE</scope>
    <source>
        <strain evidence="2">CHK179-7159</strain>
    </source>
</reference>
<organism evidence="2 3">
    <name type="scientific">Candidatus Eisenbergiella merdipullorum</name>
    <dbReference type="NCBI Taxonomy" id="2838553"/>
    <lineage>
        <taxon>Bacteria</taxon>
        <taxon>Bacillati</taxon>
        <taxon>Bacillota</taxon>
        <taxon>Clostridia</taxon>
        <taxon>Lachnospirales</taxon>
        <taxon>Lachnospiraceae</taxon>
        <taxon>Eisenbergiella</taxon>
    </lineage>
</organism>
<dbReference type="InterPro" id="IPR006186">
    <property type="entry name" value="Ser/Thr-sp_prot-phosphatase"/>
</dbReference>
<dbReference type="CDD" id="cd00144">
    <property type="entry name" value="MPP_PPP_family"/>
    <property type="match status" value="1"/>
</dbReference>
<dbReference type="InterPro" id="IPR019039">
    <property type="entry name" value="T4-Rnl1-like_N"/>
</dbReference>
<dbReference type="Pfam" id="PF13671">
    <property type="entry name" value="AAA_33"/>
    <property type="match status" value="1"/>
</dbReference>
<sequence>MRTLLIMRGVPGSGKSTWIEENGLKPYALCPDEIRLLCCSPLLQADGTECIGGNSENTVWKVFLQMLKERMRHGAFTVIDSTNIRAEELRRYKKLCEEYRYRVYCVDFTQVPLEEAKRRNLSREPLKRVPEQVVERMYRGLPGQKIPSGIAVIRPEELERVWLKKIDLSRYRRIHHIGDLHGCYTVLQEYLNGQGGMKEDEFYIFLGDYIDRGIENAEVIRFLISIAERKNVLLLEGNHEKSLWDWAEGGEGRSKEFRLHTRRVLEKAEIDPKEVRCLYRKFGQCAYYSYGDRDFLVTHGGLSILPENLTLVATEQMINGTGEYADADRTVETFEKTAPASNYQIFGHRNPSGQPVRMNDRVFNLEGGVETGGFLRCVQVDGDGIHPVEIKNPVWLTPELREKQAVEDAVIQLRADPAVAEKRFGNISSFNFTREAFREKDWNERTIQARGLYLDTVQNRVAARAYNKFFNIGERPETRWSALQQNLRFPVSCYVKENGFLGLVSWDTEKESLFITTKTDPEGIAALWFRELLRKKAGTDGIRRMEDYLEAHPVTLVFECVDMEHDPHVIEYPESRVILLDIVCNCMEYEKYSYEQMRETAERLGVEHKELACVLPDWKAFADWYGQVNGKDYTYRGQRIEGFVIEDAAGRMVKLKGAYYRFWKQMRGLAREIAEKGGIDRRHVRLDAEGEAFCSWLTALYQGEGEKPEPRDICELRRKFLEERR</sequence>
<protein>
    <submittedName>
        <fullName evidence="2">AAA family ATPase</fullName>
    </submittedName>
</protein>
<dbReference type="PANTHER" id="PTHR32004:SF1">
    <property type="entry name" value="TRNA LIGASE"/>
    <property type="match status" value="1"/>
</dbReference>
<dbReference type="Proteomes" id="UP000886858">
    <property type="component" value="Unassembled WGS sequence"/>
</dbReference>
<dbReference type="GO" id="GO:0016787">
    <property type="term" value="F:hydrolase activity"/>
    <property type="evidence" value="ECO:0007669"/>
    <property type="project" value="InterPro"/>
</dbReference>
<dbReference type="PRINTS" id="PR00114">
    <property type="entry name" value="STPHPHTASE"/>
</dbReference>
<evidence type="ECO:0000313" key="3">
    <source>
        <dbReference type="Proteomes" id="UP000886858"/>
    </source>
</evidence>
<dbReference type="SUPFAM" id="SSF52540">
    <property type="entry name" value="P-loop containing nucleoside triphosphate hydrolases"/>
    <property type="match status" value="1"/>
</dbReference>
<dbReference type="GO" id="GO:0006388">
    <property type="term" value="P:tRNA splicing, via endonucleolytic cleavage and ligation"/>
    <property type="evidence" value="ECO:0007669"/>
    <property type="project" value="TreeGrafter"/>
</dbReference>
<proteinExistence type="predicted"/>
<reference evidence="2" key="1">
    <citation type="journal article" date="2021" name="PeerJ">
        <title>Extensive microbial diversity within the chicken gut microbiome revealed by metagenomics and culture.</title>
        <authorList>
            <person name="Gilroy R."/>
            <person name="Ravi A."/>
            <person name="Getino M."/>
            <person name="Pursley I."/>
            <person name="Horton D.L."/>
            <person name="Alikhan N.F."/>
            <person name="Baker D."/>
            <person name="Gharbi K."/>
            <person name="Hall N."/>
            <person name="Watson M."/>
            <person name="Adriaenssens E.M."/>
            <person name="Foster-Nyarko E."/>
            <person name="Jarju S."/>
            <person name="Secka A."/>
            <person name="Antonio M."/>
            <person name="Oren A."/>
            <person name="Chaudhuri R.R."/>
            <person name="La Ragione R."/>
            <person name="Hildebrand F."/>
            <person name="Pallen M.J."/>
        </authorList>
    </citation>
    <scope>NUCLEOTIDE SEQUENCE</scope>
    <source>
        <strain evidence="2">CHK179-7159</strain>
    </source>
</reference>
<feature type="domain" description="Serine/threonine specific protein phosphatases" evidence="1">
    <location>
        <begin position="137"/>
        <end position="400"/>
    </location>
</feature>
<evidence type="ECO:0000313" key="2">
    <source>
        <dbReference type="EMBL" id="HJA92586.1"/>
    </source>
</evidence>
<accession>A0A9D2I3H1</accession>
<comment type="caution">
    <text evidence="2">The sequence shown here is derived from an EMBL/GenBank/DDBJ whole genome shotgun (WGS) entry which is preliminary data.</text>
</comment>
<dbReference type="InterPro" id="IPR027417">
    <property type="entry name" value="P-loop_NTPase"/>
</dbReference>
<dbReference type="Gene3D" id="3.60.21.10">
    <property type="match status" value="1"/>
</dbReference>
<dbReference type="EMBL" id="DWYY01000059">
    <property type="protein sequence ID" value="HJA92586.1"/>
    <property type="molecule type" value="Genomic_DNA"/>
</dbReference>
<gene>
    <name evidence="2" type="ORF">H9717_05655</name>
</gene>
<dbReference type="PANTHER" id="PTHR32004">
    <property type="entry name" value="TRNA LIGASE"/>
    <property type="match status" value="1"/>
</dbReference>
<name>A0A9D2I3H1_9FIRM</name>
<dbReference type="InterPro" id="IPR029052">
    <property type="entry name" value="Metallo-depent_PP-like"/>
</dbReference>
<dbReference type="SUPFAM" id="SSF56300">
    <property type="entry name" value="Metallo-dependent phosphatases"/>
    <property type="match status" value="1"/>
</dbReference>
<dbReference type="Pfam" id="PF09511">
    <property type="entry name" value="RNA_lig_T4_1"/>
    <property type="match status" value="1"/>
</dbReference>
<dbReference type="Gene3D" id="3.40.50.300">
    <property type="entry name" value="P-loop containing nucleotide triphosphate hydrolases"/>
    <property type="match status" value="1"/>
</dbReference>
<dbReference type="AlphaFoldDB" id="A0A9D2I3H1"/>
<dbReference type="SMART" id="SM00156">
    <property type="entry name" value="PP2Ac"/>
    <property type="match status" value="1"/>
</dbReference>